<evidence type="ECO:0000256" key="1">
    <source>
        <dbReference type="ARBA" id="ARBA00005525"/>
    </source>
</evidence>
<dbReference type="InterPro" id="IPR053790">
    <property type="entry name" value="P5CR-like_CS"/>
</dbReference>
<comment type="catalytic activity">
    <reaction evidence="5 8">
        <text>L-proline + NADP(+) = (S)-1-pyrroline-5-carboxylate + NADPH + 2 H(+)</text>
        <dbReference type="Rhea" id="RHEA:14109"/>
        <dbReference type="ChEBI" id="CHEBI:15378"/>
        <dbReference type="ChEBI" id="CHEBI:17388"/>
        <dbReference type="ChEBI" id="CHEBI:57783"/>
        <dbReference type="ChEBI" id="CHEBI:58349"/>
        <dbReference type="ChEBI" id="CHEBI:60039"/>
        <dbReference type="EC" id="1.5.1.2"/>
    </reaction>
</comment>
<keyword evidence="2 5" id="KW-0521">NADP</keyword>
<dbReference type="GO" id="GO:0005737">
    <property type="term" value="C:cytoplasm"/>
    <property type="evidence" value="ECO:0007669"/>
    <property type="project" value="UniProtKB-SubCell"/>
</dbReference>
<dbReference type="SUPFAM" id="SSF51735">
    <property type="entry name" value="NAD(P)-binding Rossmann-fold domains"/>
    <property type="match status" value="1"/>
</dbReference>
<dbReference type="NCBIfam" id="TIGR00112">
    <property type="entry name" value="proC"/>
    <property type="match status" value="1"/>
</dbReference>
<evidence type="ECO:0000256" key="2">
    <source>
        <dbReference type="ARBA" id="ARBA00022857"/>
    </source>
</evidence>
<dbReference type="PANTHER" id="PTHR11645:SF0">
    <property type="entry name" value="PYRROLINE-5-CARBOXYLATE REDUCTASE 3"/>
    <property type="match status" value="1"/>
</dbReference>
<dbReference type="InterPro" id="IPR000304">
    <property type="entry name" value="Pyrroline-COOH_reductase"/>
</dbReference>
<comment type="similarity">
    <text evidence="1 5 8">Belongs to the pyrroline-5-carboxylate reductase family.</text>
</comment>
<dbReference type="Gene3D" id="1.10.3730.10">
    <property type="entry name" value="ProC C-terminal domain-like"/>
    <property type="match status" value="1"/>
</dbReference>
<proteinExistence type="inferred from homology"/>
<keyword evidence="3 5" id="KW-0560">Oxidoreductase</keyword>
<dbReference type="InterPro" id="IPR029036">
    <property type="entry name" value="P5CR_dimer"/>
</dbReference>
<comment type="catalytic activity">
    <reaction evidence="5">
        <text>L-proline + NAD(+) = (S)-1-pyrroline-5-carboxylate + NADH + 2 H(+)</text>
        <dbReference type="Rhea" id="RHEA:14105"/>
        <dbReference type="ChEBI" id="CHEBI:15378"/>
        <dbReference type="ChEBI" id="CHEBI:17388"/>
        <dbReference type="ChEBI" id="CHEBI:57540"/>
        <dbReference type="ChEBI" id="CHEBI:57945"/>
        <dbReference type="ChEBI" id="CHEBI:60039"/>
        <dbReference type="EC" id="1.5.1.2"/>
    </reaction>
</comment>
<dbReference type="PIRSF" id="PIRSF000193">
    <property type="entry name" value="Pyrrol-5-carb_rd"/>
    <property type="match status" value="1"/>
</dbReference>
<organism evidence="11">
    <name type="scientific">uncultured Acidimicrobiales bacterium</name>
    <dbReference type="NCBI Taxonomy" id="310071"/>
    <lineage>
        <taxon>Bacteria</taxon>
        <taxon>Bacillati</taxon>
        <taxon>Actinomycetota</taxon>
        <taxon>Acidimicrobiia</taxon>
        <taxon>Acidimicrobiales</taxon>
        <taxon>environmental samples</taxon>
    </lineage>
</organism>
<dbReference type="EC" id="1.5.1.2" evidence="5 6"/>
<feature type="binding site" evidence="7">
    <location>
        <begin position="65"/>
        <end position="68"/>
    </location>
    <ligand>
        <name>NADP(+)</name>
        <dbReference type="ChEBI" id="CHEBI:58349"/>
    </ligand>
</feature>
<keyword evidence="5" id="KW-0963">Cytoplasm</keyword>
<reference evidence="11" key="1">
    <citation type="submission" date="2020-02" db="EMBL/GenBank/DDBJ databases">
        <authorList>
            <person name="Meier V. D."/>
        </authorList>
    </citation>
    <scope>NUCLEOTIDE SEQUENCE</scope>
    <source>
        <strain evidence="11">AVDCRST_MAG76</strain>
    </source>
</reference>
<comment type="subcellular location">
    <subcellularLocation>
        <location evidence="5">Cytoplasm</location>
    </subcellularLocation>
</comment>
<protein>
    <recommendedName>
        <fullName evidence="5 6">Pyrroline-5-carboxylate reductase</fullName>
        <shortName evidence="5">P5C reductase</shortName>
        <shortName evidence="5">P5CR</shortName>
        <ecNumber evidence="5 6">1.5.1.2</ecNumber>
    </recommendedName>
    <alternativeName>
        <fullName evidence="5">PCA reductase</fullName>
    </alternativeName>
</protein>
<dbReference type="InterPro" id="IPR008927">
    <property type="entry name" value="6-PGluconate_DH-like_C_sf"/>
</dbReference>
<evidence type="ECO:0000256" key="3">
    <source>
        <dbReference type="ARBA" id="ARBA00023002"/>
    </source>
</evidence>
<dbReference type="InterPro" id="IPR036291">
    <property type="entry name" value="NAD(P)-bd_dom_sf"/>
</dbReference>
<dbReference type="UniPathway" id="UPA00098">
    <property type="reaction ID" value="UER00361"/>
</dbReference>
<evidence type="ECO:0000313" key="11">
    <source>
        <dbReference type="EMBL" id="CAA9274553.1"/>
    </source>
</evidence>
<gene>
    <name evidence="5" type="primary">proC</name>
    <name evidence="11" type="ORF">AVDCRST_MAG76-3544</name>
</gene>
<evidence type="ECO:0000256" key="7">
    <source>
        <dbReference type="PIRSR" id="PIRSR000193-1"/>
    </source>
</evidence>
<keyword evidence="5 8" id="KW-0641">Proline biosynthesis</keyword>
<dbReference type="InterPro" id="IPR028939">
    <property type="entry name" value="P5C_Rdtase_cat_N"/>
</dbReference>
<evidence type="ECO:0000256" key="8">
    <source>
        <dbReference type="RuleBase" id="RU003903"/>
    </source>
</evidence>
<evidence type="ECO:0000256" key="6">
    <source>
        <dbReference type="NCBIfam" id="TIGR00112"/>
    </source>
</evidence>
<dbReference type="Gene3D" id="3.40.50.720">
    <property type="entry name" value="NAD(P)-binding Rossmann-like Domain"/>
    <property type="match status" value="1"/>
</dbReference>
<evidence type="ECO:0000259" key="10">
    <source>
        <dbReference type="Pfam" id="PF14748"/>
    </source>
</evidence>
<evidence type="ECO:0000259" key="9">
    <source>
        <dbReference type="Pfam" id="PF03807"/>
    </source>
</evidence>
<dbReference type="Pfam" id="PF03807">
    <property type="entry name" value="F420_oxidored"/>
    <property type="match status" value="1"/>
</dbReference>
<dbReference type="PROSITE" id="PS00521">
    <property type="entry name" value="P5CR"/>
    <property type="match status" value="1"/>
</dbReference>
<dbReference type="Pfam" id="PF14748">
    <property type="entry name" value="P5CR_dimer"/>
    <property type="match status" value="1"/>
</dbReference>
<dbReference type="EMBL" id="CADCSZ010000213">
    <property type="protein sequence ID" value="CAA9274553.1"/>
    <property type="molecule type" value="Genomic_DNA"/>
</dbReference>
<evidence type="ECO:0000256" key="4">
    <source>
        <dbReference type="ARBA" id="ARBA00058118"/>
    </source>
</evidence>
<dbReference type="HAMAP" id="MF_01925">
    <property type="entry name" value="P5C_reductase"/>
    <property type="match status" value="1"/>
</dbReference>
<sequence>MHQLVIVGGGRMGEALLGGLLAAGRQPADLAVVEPDASRRRALEARFPDVLTSDGPLPAHGVVLAVKPGTIAPAARAAGEAGCRRVLSIAAGVTIGALEAALPAGTPVVRAMPNTPALVGAGAAAIAGGSSADDADLAWAEEVLGAVGVVVRVDEPLLDAVTGLSGSGPAYVFLVAEALVDAGVLVGLPRDLASTLAIQTLLGSARLLAEGDDGPEALRAAVTSPGGTTAAGLAVLEDRAVRAAFLGAVRAATDRSRTLGEA</sequence>
<feature type="domain" description="Pyrroline-5-carboxylate reductase dimerisation" evidence="10">
    <location>
        <begin position="155"/>
        <end position="259"/>
    </location>
</feature>
<feature type="domain" description="Pyrroline-5-carboxylate reductase catalytic N-terminal" evidence="9">
    <location>
        <begin position="4"/>
        <end position="91"/>
    </location>
</feature>
<dbReference type="FunFam" id="1.10.3730.10:FF:000001">
    <property type="entry name" value="Pyrroline-5-carboxylate reductase"/>
    <property type="match status" value="1"/>
</dbReference>
<dbReference type="GO" id="GO:0055129">
    <property type="term" value="P:L-proline biosynthetic process"/>
    <property type="evidence" value="ECO:0007669"/>
    <property type="project" value="UniProtKB-UniRule"/>
</dbReference>
<name>A0A6J4J9T7_9ACTN</name>
<comment type="pathway">
    <text evidence="5 8">Amino-acid biosynthesis; L-proline biosynthesis; L-proline from L-glutamate 5-semialdehyde: step 1/1.</text>
</comment>
<dbReference type="GO" id="GO:0004735">
    <property type="term" value="F:pyrroline-5-carboxylate reductase activity"/>
    <property type="evidence" value="ECO:0007669"/>
    <property type="project" value="UniProtKB-UniRule"/>
</dbReference>
<dbReference type="PANTHER" id="PTHR11645">
    <property type="entry name" value="PYRROLINE-5-CARBOXYLATE REDUCTASE"/>
    <property type="match status" value="1"/>
</dbReference>
<comment type="function">
    <text evidence="4 5">Catalyzes the reduction of 1-pyrroline-5-carboxylate (PCA) to L-proline.</text>
</comment>
<accession>A0A6J4J9T7</accession>
<evidence type="ECO:0000256" key="5">
    <source>
        <dbReference type="HAMAP-Rule" id="MF_01925"/>
    </source>
</evidence>
<dbReference type="AlphaFoldDB" id="A0A6J4J9T7"/>
<dbReference type="SUPFAM" id="SSF48179">
    <property type="entry name" value="6-phosphogluconate dehydrogenase C-terminal domain-like"/>
    <property type="match status" value="1"/>
</dbReference>
<keyword evidence="5 8" id="KW-0028">Amino-acid biosynthesis</keyword>